<name>A0A8J2ZMN1_9RHOB</name>
<proteinExistence type="predicted"/>
<dbReference type="InterPro" id="IPR018702">
    <property type="entry name" value="DUF2207"/>
</dbReference>
<organism evidence="2 3">
    <name type="scientific">Salipiger pallidus</name>
    <dbReference type="NCBI Taxonomy" id="1775170"/>
    <lineage>
        <taxon>Bacteria</taxon>
        <taxon>Pseudomonadati</taxon>
        <taxon>Pseudomonadota</taxon>
        <taxon>Alphaproteobacteria</taxon>
        <taxon>Rhodobacterales</taxon>
        <taxon>Roseobacteraceae</taxon>
        <taxon>Salipiger</taxon>
    </lineage>
</organism>
<reference evidence="2" key="1">
    <citation type="journal article" date="2014" name="Int. J. Syst. Evol. Microbiol.">
        <title>Complete genome sequence of Corynebacterium casei LMG S-19264T (=DSM 44701T), isolated from a smear-ripened cheese.</title>
        <authorList>
            <consortium name="US DOE Joint Genome Institute (JGI-PGF)"/>
            <person name="Walter F."/>
            <person name="Albersmeier A."/>
            <person name="Kalinowski J."/>
            <person name="Ruckert C."/>
        </authorList>
    </citation>
    <scope>NUCLEOTIDE SEQUENCE</scope>
    <source>
        <strain evidence="2">CGMCC 1.15762</strain>
    </source>
</reference>
<comment type="caution">
    <text evidence="2">The sequence shown here is derived from an EMBL/GenBank/DDBJ whole genome shotgun (WGS) entry which is preliminary data.</text>
</comment>
<dbReference type="RefSeq" id="WP_188791694.1">
    <property type="nucleotide sequence ID" value="NZ_BMJV01000008.1"/>
</dbReference>
<dbReference type="AlphaFoldDB" id="A0A8J2ZMN1"/>
<protein>
    <recommendedName>
        <fullName evidence="1">DUF2207 domain-containing protein</fullName>
    </recommendedName>
</protein>
<accession>A0A8J2ZMN1</accession>
<evidence type="ECO:0000313" key="3">
    <source>
        <dbReference type="Proteomes" id="UP000617145"/>
    </source>
</evidence>
<gene>
    <name evidence="2" type="ORF">GCM10011415_36270</name>
</gene>
<reference evidence="2" key="2">
    <citation type="submission" date="2020-09" db="EMBL/GenBank/DDBJ databases">
        <authorList>
            <person name="Sun Q."/>
            <person name="Zhou Y."/>
        </authorList>
    </citation>
    <scope>NUCLEOTIDE SEQUENCE</scope>
    <source>
        <strain evidence="2">CGMCC 1.15762</strain>
    </source>
</reference>
<evidence type="ECO:0000259" key="1">
    <source>
        <dbReference type="Pfam" id="PF09972"/>
    </source>
</evidence>
<feature type="domain" description="DUF2207" evidence="1">
    <location>
        <begin position="8"/>
        <end position="104"/>
    </location>
</feature>
<dbReference type="Pfam" id="PF09972">
    <property type="entry name" value="DUF2207"/>
    <property type="match status" value="1"/>
</dbReference>
<sequence>MQAEGHLIRHGIFRDLPLTKNGIRWGGFDLVEATMDGVPEATRIQRRDGMIRIYLGDDDAVVSPGEHRFRLRYDAERQVRFLADHDERYWKVTGNAWAFRIDMAAARPCCRSQR</sequence>
<keyword evidence="3" id="KW-1185">Reference proteome</keyword>
<evidence type="ECO:0000313" key="2">
    <source>
        <dbReference type="EMBL" id="GGG83188.1"/>
    </source>
</evidence>
<dbReference type="EMBL" id="BMJV01000008">
    <property type="protein sequence ID" value="GGG83188.1"/>
    <property type="molecule type" value="Genomic_DNA"/>
</dbReference>
<dbReference type="Proteomes" id="UP000617145">
    <property type="component" value="Unassembled WGS sequence"/>
</dbReference>